<protein>
    <submittedName>
        <fullName evidence="2">Exosortase A system-associated hydrolase 1</fullName>
    </submittedName>
</protein>
<dbReference type="Proteomes" id="UP001157910">
    <property type="component" value="Unassembled WGS sequence"/>
</dbReference>
<dbReference type="Pfam" id="PF12697">
    <property type="entry name" value="Abhydrolase_6"/>
    <property type="match status" value="1"/>
</dbReference>
<gene>
    <name evidence="2" type="ORF">SAMN06296065_10293</name>
</gene>
<proteinExistence type="predicted"/>
<accession>A0ABY1Q1G6</accession>
<comment type="caution">
    <text evidence="2">The sequence shown here is derived from an EMBL/GenBank/DDBJ whole genome shotgun (WGS) entry which is preliminary data.</text>
</comment>
<dbReference type="Gene3D" id="3.40.50.1820">
    <property type="entry name" value="alpha/beta hydrolase"/>
    <property type="match status" value="1"/>
</dbReference>
<dbReference type="InterPro" id="IPR017531">
    <property type="entry name" value="Hydrolase-1_PEP"/>
</dbReference>
<dbReference type="NCBIfam" id="TIGR03100">
    <property type="entry name" value="hydr1_PEP"/>
    <property type="match status" value="1"/>
</dbReference>
<organism evidence="2 3">
    <name type="scientific">Novosphingobium panipatense</name>
    <dbReference type="NCBI Taxonomy" id="428991"/>
    <lineage>
        <taxon>Bacteria</taxon>
        <taxon>Pseudomonadati</taxon>
        <taxon>Pseudomonadota</taxon>
        <taxon>Alphaproteobacteria</taxon>
        <taxon>Sphingomonadales</taxon>
        <taxon>Sphingomonadaceae</taxon>
        <taxon>Novosphingobium</taxon>
    </lineage>
</organism>
<dbReference type="InterPro" id="IPR029058">
    <property type="entry name" value="AB_hydrolase_fold"/>
</dbReference>
<sequence length="261" mass="28347">MTRRHITFTCAGDRLIGTLDSAPGRTALLIVSGGNEVRAGAWNGQALFAARVAARGYPVFRYDRRGVGDSEGHNSGFRGSAPDIAAACAALRADCPQVDRVVGFGNCDAASALMLARGGGLDDLILSNPWTFDEESVSSPPEVVRAHYLKRLKDFSAFRRLLTGKVSMPELARSLLLSIRRVPVPAGGLTAELQQGLAAFPGLVRILVAERDRTGLAFLARWSRTDERIRICSQASHSYVEPEAQQWLLNEVLQVLDHLPR</sequence>
<evidence type="ECO:0000259" key="1">
    <source>
        <dbReference type="Pfam" id="PF12697"/>
    </source>
</evidence>
<dbReference type="EMBL" id="FXUI01000002">
    <property type="protein sequence ID" value="SMP56150.1"/>
    <property type="molecule type" value="Genomic_DNA"/>
</dbReference>
<dbReference type="InterPro" id="IPR000073">
    <property type="entry name" value="AB_hydrolase_1"/>
</dbReference>
<evidence type="ECO:0000313" key="3">
    <source>
        <dbReference type="Proteomes" id="UP001157910"/>
    </source>
</evidence>
<keyword evidence="2" id="KW-0378">Hydrolase</keyword>
<evidence type="ECO:0000313" key="2">
    <source>
        <dbReference type="EMBL" id="SMP56150.1"/>
    </source>
</evidence>
<dbReference type="GO" id="GO:0016787">
    <property type="term" value="F:hydrolase activity"/>
    <property type="evidence" value="ECO:0007669"/>
    <property type="project" value="UniProtKB-KW"/>
</dbReference>
<feature type="domain" description="AB hydrolase-1" evidence="1">
    <location>
        <begin position="29"/>
        <end position="242"/>
    </location>
</feature>
<dbReference type="SUPFAM" id="SSF53474">
    <property type="entry name" value="alpha/beta-Hydrolases"/>
    <property type="match status" value="1"/>
</dbReference>
<reference evidence="2 3" key="1">
    <citation type="submission" date="2017-05" db="EMBL/GenBank/DDBJ databases">
        <authorList>
            <person name="Varghese N."/>
            <person name="Submissions S."/>
        </authorList>
    </citation>
    <scope>NUCLEOTIDE SEQUENCE [LARGE SCALE GENOMIC DNA]</scope>
    <source>
        <strain evidence="2 3">SM16</strain>
    </source>
</reference>
<name>A0ABY1Q1G6_9SPHN</name>
<dbReference type="RefSeq" id="WP_283405169.1">
    <property type="nucleotide sequence ID" value="NZ_FXUI01000002.1"/>
</dbReference>
<keyword evidence="3" id="KW-1185">Reference proteome</keyword>